<feature type="region of interest" description="Disordered" evidence="1">
    <location>
        <begin position="1"/>
        <end position="25"/>
    </location>
</feature>
<feature type="compositionally biased region" description="Polar residues" evidence="1">
    <location>
        <begin position="8"/>
        <end position="22"/>
    </location>
</feature>
<gene>
    <name evidence="2" type="primary">Necator_chrII.g5590</name>
    <name evidence="2" type="ORF">RB195_017797</name>
</gene>
<keyword evidence="3" id="KW-1185">Reference proteome</keyword>
<evidence type="ECO:0000256" key="1">
    <source>
        <dbReference type="SAM" id="MobiDB-lite"/>
    </source>
</evidence>
<dbReference type="Proteomes" id="UP001303046">
    <property type="component" value="Unassembled WGS sequence"/>
</dbReference>
<organism evidence="2 3">
    <name type="scientific">Necator americanus</name>
    <name type="common">Human hookworm</name>
    <dbReference type="NCBI Taxonomy" id="51031"/>
    <lineage>
        <taxon>Eukaryota</taxon>
        <taxon>Metazoa</taxon>
        <taxon>Ecdysozoa</taxon>
        <taxon>Nematoda</taxon>
        <taxon>Chromadorea</taxon>
        <taxon>Rhabditida</taxon>
        <taxon>Rhabditina</taxon>
        <taxon>Rhabditomorpha</taxon>
        <taxon>Strongyloidea</taxon>
        <taxon>Ancylostomatidae</taxon>
        <taxon>Bunostominae</taxon>
        <taxon>Necator</taxon>
    </lineage>
</organism>
<sequence>MKARKQGECSSCESPTLSQQPARSIGCRCATPRRSSASCPVSYDLEQINLAYFNQGCPGNYMWATPNIFN</sequence>
<protein>
    <submittedName>
        <fullName evidence="2">Uncharacterized protein</fullName>
    </submittedName>
</protein>
<dbReference type="EMBL" id="JAVFWL010000002">
    <property type="protein sequence ID" value="KAK6734234.1"/>
    <property type="molecule type" value="Genomic_DNA"/>
</dbReference>
<accession>A0ABR1C8M5</accession>
<evidence type="ECO:0000313" key="2">
    <source>
        <dbReference type="EMBL" id="KAK6734234.1"/>
    </source>
</evidence>
<name>A0ABR1C8M5_NECAM</name>
<comment type="caution">
    <text evidence="2">The sequence shown here is derived from an EMBL/GenBank/DDBJ whole genome shotgun (WGS) entry which is preliminary data.</text>
</comment>
<evidence type="ECO:0000313" key="3">
    <source>
        <dbReference type="Proteomes" id="UP001303046"/>
    </source>
</evidence>
<proteinExistence type="predicted"/>
<reference evidence="2 3" key="1">
    <citation type="submission" date="2023-08" db="EMBL/GenBank/DDBJ databases">
        <title>A Necator americanus chromosomal reference genome.</title>
        <authorList>
            <person name="Ilik V."/>
            <person name="Petrzelkova K.J."/>
            <person name="Pardy F."/>
            <person name="Fuh T."/>
            <person name="Niatou-Singa F.S."/>
            <person name="Gouil Q."/>
            <person name="Baker L."/>
            <person name="Ritchie M.E."/>
            <person name="Jex A.R."/>
            <person name="Gazzola D."/>
            <person name="Li H."/>
            <person name="Toshio Fujiwara R."/>
            <person name="Zhan B."/>
            <person name="Aroian R.V."/>
            <person name="Pafco B."/>
            <person name="Schwarz E.M."/>
        </authorList>
    </citation>
    <scope>NUCLEOTIDE SEQUENCE [LARGE SCALE GENOMIC DNA]</scope>
    <source>
        <strain evidence="2 3">Aroian</strain>
        <tissue evidence="2">Whole animal</tissue>
    </source>
</reference>